<dbReference type="STRING" id="1095629.A0A0C9X5Y6"/>
<gene>
    <name evidence="4" type="ORF">K443DRAFT_13164</name>
</gene>
<dbReference type="SMART" id="SM00487">
    <property type="entry name" value="DEXDc"/>
    <property type="match status" value="1"/>
</dbReference>
<evidence type="ECO:0000259" key="3">
    <source>
        <dbReference type="PROSITE" id="PS51192"/>
    </source>
</evidence>
<keyword evidence="5" id="KW-1185">Reference proteome</keyword>
<dbReference type="InterPro" id="IPR000330">
    <property type="entry name" value="SNF2_N"/>
</dbReference>
<accession>A0A0C9X5Y6</accession>
<dbReference type="Gene3D" id="3.40.50.10810">
    <property type="entry name" value="Tandem AAA-ATPase domain"/>
    <property type="match status" value="1"/>
</dbReference>
<dbReference type="PANTHER" id="PTHR10799">
    <property type="entry name" value="SNF2/RAD54 HELICASE FAMILY"/>
    <property type="match status" value="1"/>
</dbReference>
<dbReference type="GO" id="GO:0005524">
    <property type="term" value="F:ATP binding"/>
    <property type="evidence" value="ECO:0007669"/>
    <property type="project" value="InterPro"/>
</dbReference>
<reference evidence="4 5" key="1">
    <citation type="submission" date="2014-04" db="EMBL/GenBank/DDBJ databases">
        <authorList>
            <consortium name="DOE Joint Genome Institute"/>
            <person name="Kuo A."/>
            <person name="Kohler A."/>
            <person name="Nagy L.G."/>
            <person name="Floudas D."/>
            <person name="Copeland A."/>
            <person name="Barry K.W."/>
            <person name="Cichocki N."/>
            <person name="Veneault-Fourrey C."/>
            <person name="LaButti K."/>
            <person name="Lindquist E.A."/>
            <person name="Lipzen A."/>
            <person name="Lundell T."/>
            <person name="Morin E."/>
            <person name="Murat C."/>
            <person name="Sun H."/>
            <person name="Tunlid A."/>
            <person name="Henrissat B."/>
            <person name="Grigoriev I.V."/>
            <person name="Hibbett D.S."/>
            <person name="Martin F."/>
            <person name="Nordberg H.P."/>
            <person name="Cantor M.N."/>
            <person name="Hua S.X."/>
        </authorList>
    </citation>
    <scope>NUCLEOTIDE SEQUENCE [LARGE SCALE GENOMIC DNA]</scope>
    <source>
        <strain evidence="4 5">LaAM-08-1</strain>
    </source>
</reference>
<dbReference type="SUPFAM" id="SSF52540">
    <property type="entry name" value="P-loop containing nucleoside triphosphate hydrolases"/>
    <property type="match status" value="1"/>
</dbReference>
<feature type="domain" description="Helicase ATP-binding" evidence="3">
    <location>
        <begin position="422"/>
        <end position="653"/>
    </location>
</feature>
<protein>
    <recommendedName>
        <fullName evidence="3">Helicase ATP-binding domain-containing protein</fullName>
    </recommendedName>
</protein>
<sequence length="679" mass="75372">MSSEFSSGRGNGWESADTLSTFGIDYAPSTDEADPLPTGLNNWGAARLIGELINAARSKDPADRMAFIDADPDDSSWSVHRAMWRKWYKILTPKVNQAIDKVLSELESLPKMMLYQQDDDAFPELTNLIAMTNSASKALFGDYACNGAFLKKDAQPAFKMLLAQTHARHKRNWKRALTTLFGKVNPQGVALAEGVGLWPALEKHMKTLEDQEEWDTNAVKIALKKIIEIRGPIMWCPLLESRVQEWEAMVAGAAAAAGIQVEHTLRVAKDVVKGAEEKADKANKRGRTKKIVASTMDDGDLHSLFLILTDHFEALAEQGERQEGSLLTEDDLRGVFGEDGNDMGVTAFKDKTYEELSTLLAFPEGRPPLFSKFRSRDTTINSWDDDEEESAKWTQGGDGLIPLALKWHQLCGVASMVDKMFVGPQGRGTNICLSDDVGLGKSAQIMALITFLLTVWFAEFDDHPTLPPILESKPAFMTSTGKVPEAPHLIIVPNSLMEQWIREIKVFFNKKKVDIYQLPGTEEEIEKFFLDKKSPWVMSATPPPARIVLIMHSSFANLAGARFKMNERMGSRPPDSARGVKQASSKRKITLFSMRWCLVAIDEIHEYRGEKSRPFVGAVAMSMQAMAVIGASATPVLSNAKDILNIARILRIPGCYGKEGKELELEHNRKISAARKATT</sequence>
<evidence type="ECO:0000313" key="5">
    <source>
        <dbReference type="Proteomes" id="UP000054477"/>
    </source>
</evidence>
<dbReference type="InterPro" id="IPR038718">
    <property type="entry name" value="SNF2-like_sf"/>
</dbReference>
<evidence type="ECO:0000313" key="4">
    <source>
        <dbReference type="EMBL" id="KIJ93031.1"/>
    </source>
</evidence>
<dbReference type="AlphaFoldDB" id="A0A0C9X5Y6"/>
<evidence type="ECO:0000256" key="2">
    <source>
        <dbReference type="ARBA" id="ARBA00022840"/>
    </source>
</evidence>
<evidence type="ECO:0000256" key="1">
    <source>
        <dbReference type="ARBA" id="ARBA00022741"/>
    </source>
</evidence>
<keyword evidence="1" id="KW-0547">Nucleotide-binding</keyword>
<dbReference type="InterPro" id="IPR027417">
    <property type="entry name" value="P-loop_NTPase"/>
</dbReference>
<dbReference type="Proteomes" id="UP000054477">
    <property type="component" value="Unassembled WGS sequence"/>
</dbReference>
<name>A0A0C9X5Y6_9AGAR</name>
<dbReference type="OrthoDB" id="3270319at2759"/>
<dbReference type="EMBL" id="KN838869">
    <property type="protein sequence ID" value="KIJ93031.1"/>
    <property type="molecule type" value="Genomic_DNA"/>
</dbReference>
<dbReference type="PROSITE" id="PS51192">
    <property type="entry name" value="HELICASE_ATP_BIND_1"/>
    <property type="match status" value="1"/>
</dbReference>
<organism evidence="4 5">
    <name type="scientific">Laccaria amethystina LaAM-08-1</name>
    <dbReference type="NCBI Taxonomy" id="1095629"/>
    <lineage>
        <taxon>Eukaryota</taxon>
        <taxon>Fungi</taxon>
        <taxon>Dikarya</taxon>
        <taxon>Basidiomycota</taxon>
        <taxon>Agaricomycotina</taxon>
        <taxon>Agaricomycetes</taxon>
        <taxon>Agaricomycetidae</taxon>
        <taxon>Agaricales</taxon>
        <taxon>Agaricineae</taxon>
        <taxon>Hydnangiaceae</taxon>
        <taxon>Laccaria</taxon>
    </lineage>
</organism>
<dbReference type="HOGENOM" id="CLU_422135_0_0_1"/>
<reference evidence="5" key="2">
    <citation type="submission" date="2015-01" db="EMBL/GenBank/DDBJ databases">
        <title>Evolutionary Origins and Diversification of the Mycorrhizal Mutualists.</title>
        <authorList>
            <consortium name="DOE Joint Genome Institute"/>
            <consortium name="Mycorrhizal Genomics Consortium"/>
            <person name="Kohler A."/>
            <person name="Kuo A."/>
            <person name="Nagy L.G."/>
            <person name="Floudas D."/>
            <person name="Copeland A."/>
            <person name="Barry K.W."/>
            <person name="Cichocki N."/>
            <person name="Veneault-Fourrey C."/>
            <person name="LaButti K."/>
            <person name="Lindquist E.A."/>
            <person name="Lipzen A."/>
            <person name="Lundell T."/>
            <person name="Morin E."/>
            <person name="Murat C."/>
            <person name="Riley R."/>
            <person name="Ohm R."/>
            <person name="Sun H."/>
            <person name="Tunlid A."/>
            <person name="Henrissat B."/>
            <person name="Grigoriev I.V."/>
            <person name="Hibbett D.S."/>
            <person name="Martin F."/>
        </authorList>
    </citation>
    <scope>NUCLEOTIDE SEQUENCE [LARGE SCALE GENOMIC DNA]</scope>
    <source>
        <strain evidence="5">LaAM-08-1</strain>
    </source>
</reference>
<dbReference type="InterPro" id="IPR014001">
    <property type="entry name" value="Helicase_ATP-bd"/>
</dbReference>
<proteinExistence type="predicted"/>
<keyword evidence="2" id="KW-0067">ATP-binding</keyword>
<dbReference type="Pfam" id="PF00176">
    <property type="entry name" value="SNF2-rel_dom"/>
    <property type="match status" value="1"/>
</dbReference>